<feature type="domain" description="Saccharopine dehydrogenase NADP binding" evidence="1">
    <location>
        <begin position="7"/>
        <end position="123"/>
    </location>
</feature>
<dbReference type="RefSeq" id="WP_126159869.1">
    <property type="nucleotide sequence ID" value="NZ_RQXW01000021.1"/>
</dbReference>
<dbReference type="Pfam" id="PF03435">
    <property type="entry name" value="Sacchrp_dh_NADP"/>
    <property type="match status" value="1"/>
</dbReference>
<evidence type="ECO:0000313" key="4">
    <source>
        <dbReference type="Proteomes" id="UP000283087"/>
    </source>
</evidence>
<dbReference type="SUPFAM" id="SSF51735">
    <property type="entry name" value="NAD(P)-binding Rossmann-fold domains"/>
    <property type="match status" value="1"/>
</dbReference>
<dbReference type="PANTHER" id="PTHR43781:SF1">
    <property type="entry name" value="SACCHAROPINE DEHYDROGENASE"/>
    <property type="match status" value="1"/>
</dbReference>
<gene>
    <name evidence="3" type="ORF">EH243_17085</name>
</gene>
<dbReference type="EMBL" id="RQXW01000021">
    <property type="protein sequence ID" value="RTE64533.1"/>
    <property type="molecule type" value="Genomic_DNA"/>
</dbReference>
<dbReference type="OrthoDB" id="4420885at2"/>
<protein>
    <submittedName>
        <fullName evidence="3">Saccharopine dehydrogenase</fullName>
    </submittedName>
</protein>
<name>A0A430KMF0_9GAMM</name>
<evidence type="ECO:0000313" key="3">
    <source>
        <dbReference type="EMBL" id="RTE64533.1"/>
    </source>
</evidence>
<dbReference type="Proteomes" id="UP000283087">
    <property type="component" value="Unassembled WGS sequence"/>
</dbReference>
<dbReference type="Gene3D" id="3.40.50.720">
    <property type="entry name" value="NAD(P)-binding Rossmann-like Domain"/>
    <property type="match status" value="1"/>
</dbReference>
<dbReference type="InterPro" id="IPR036291">
    <property type="entry name" value="NAD(P)-bd_dom_sf"/>
</dbReference>
<comment type="caution">
    <text evidence="3">The sequence shown here is derived from an EMBL/GenBank/DDBJ whole genome shotgun (WGS) entry which is preliminary data.</text>
</comment>
<reference evidence="3 4" key="1">
    <citation type="submission" date="2018-11" db="EMBL/GenBank/DDBJ databases">
        <title>The draft genome sequence of Amphritea opalescens ANRC-JH13T.</title>
        <authorList>
            <person name="Fang Z."/>
            <person name="Zhang Y."/>
            <person name="Han X."/>
        </authorList>
    </citation>
    <scope>NUCLEOTIDE SEQUENCE [LARGE SCALE GENOMIC DNA]</scope>
    <source>
        <strain evidence="3 4">ANRC-JH13</strain>
    </source>
</reference>
<dbReference type="PANTHER" id="PTHR43781">
    <property type="entry name" value="SACCHAROPINE DEHYDROGENASE"/>
    <property type="match status" value="1"/>
</dbReference>
<organism evidence="3 4">
    <name type="scientific">Amphritea opalescens</name>
    <dbReference type="NCBI Taxonomy" id="2490544"/>
    <lineage>
        <taxon>Bacteria</taxon>
        <taxon>Pseudomonadati</taxon>
        <taxon>Pseudomonadota</taxon>
        <taxon>Gammaproteobacteria</taxon>
        <taxon>Oceanospirillales</taxon>
        <taxon>Oceanospirillaceae</taxon>
        <taxon>Amphritea</taxon>
    </lineage>
</organism>
<sequence length="376" mass="41689">MSSKRNVLIYGASGYTGKLVAESLAQRNIPFYMAGRNQTKLEAARKVVEERFGAPIDAELLVTSNATEELLPLLENVDVLINVSGPFMQLGWPIVEACLQANCHYLDTTGEQDWTIAIQEKYGAAFAAKNLLLSPANSFMWQAGALAAEVVLETKGVDSLDIIYQVDNAQPSVASTKSFLRMQGNPDTQFYLEEGEYKSWPNDKAYTVNLPHQSLPKLAIPWGGACEPVWFKMDERVRNCSVLTAFGDEIINNVILAIQTYNERSQGMTQEEKEQLTNQMGGEMTTSEPAKDNHNRFRSVIVCHGQGNQVTTTFSLSLWAPYTFTGEICAESAKRILNGQLKKVGFQSAAKAFGHHELLEFFHEQGFCNLPTKAAQ</sequence>
<evidence type="ECO:0000259" key="1">
    <source>
        <dbReference type="Pfam" id="PF03435"/>
    </source>
</evidence>
<keyword evidence="4" id="KW-1185">Reference proteome</keyword>
<dbReference type="InterPro" id="IPR005097">
    <property type="entry name" value="Sacchrp_dh_NADP-bd"/>
</dbReference>
<dbReference type="AlphaFoldDB" id="A0A430KMF0"/>
<dbReference type="InterPro" id="IPR045982">
    <property type="entry name" value="DUF5938"/>
</dbReference>
<accession>A0A430KMF0</accession>
<evidence type="ECO:0000259" key="2">
    <source>
        <dbReference type="Pfam" id="PF19362"/>
    </source>
</evidence>
<dbReference type="Pfam" id="PF19362">
    <property type="entry name" value="DUF5938"/>
    <property type="match status" value="1"/>
</dbReference>
<proteinExistence type="predicted"/>
<feature type="domain" description="DUF5938" evidence="2">
    <location>
        <begin position="143"/>
        <end position="371"/>
    </location>
</feature>